<dbReference type="EnsemblPlants" id="ORUFI12G17990.1">
    <property type="protein sequence ID" value="ORUFI12G17990.1"/>
    <property type="gene ID" value="ORUFI12G17990"/>
</dbReference>
<accession>A0A0E0RIW9</accession>
<dbReference type="Proteomes" id="UP000008022">
    <property type="component" value="Unassembled WGS sequence"/>
</dbReference>
<dbReference type="AlphaFoldDB" id="A0A0E0RIW9"/>
<proteinExistence type="predicted"/>
<name>A0A0E0RIW9_ORYRU</name>
<dbReference type="HOGENOM" id="CLU_2926753_0_0_1"/>
<organism evidence="1 2">
    <name type="scientific">Oryza rufipogon</name>
    <name type="common">Brownbeard rice</name>
    <name type="synonym">Asian wild rice</name>
    <dbReference type="NCBI Taxonomy" id="4529"/>
    <lineage>
        <taxon>Eukaryota</taxon>
        <taxon>Viridiplantae</taxon>
        <taxon>Streptophyta</taxon>
        <taxon>Embryophyta</taxon>
        <taxon>Tracheophyta</taxon>
        <taxon>Spermatophyta</taxon>
        <taxon>Magnoliopsida</taxon>
        <taxon>Liliopsida</taxon>
        <taxon>Poales</taxon>
        <taxon>Poaceae</taxon>
        <taxon>BOP clade</taxon>
        <taxon>Oryzoideae</taxon>
        <taxon>Oryzeae</taxon>
        <taxon>Oryzinae</taxon>
        <taxon>Oryza</taxon>
    </lineage>
</organism>
<evidence type="ECO:0000313" key="2">
    <source>
        <dbReference type="Proteomes" id="UP000008022"/>
    </source>
</evidence>
<dbReference type="Gramene" id="ORUFI12G17990.1">
    <property type="protein sequence ID" value="ORUFI12G17990.1"/>
    <property type="gene ID" value="ORUFI12G17990"/>
</dbReference>
<keyword evidence="2" id="KW-1185">Reference proteome</keyword>
<reference evidence="2" key="1">
    <citation type="submission" date="2013-06" db="EMBL/GenBank/DDBJ databases">
        <authorList>
            <person name="Zhao Q."/>
        </authorList>
    </citation>
    <scope>NUCLEOTIDE SEQUENCE</scope>
    <source>
        <strain evidence="2">cv. W1943</strain>
    </source>
</reference>
<sequence>MAGLTGAGSQLETRFAVPAEERSREIQTWNKNKKKILESGATPRTMVTEVVVVFFSARKMH</sequence>
<evidence type="ECO:0000313" key="1">
    <source>
        <dbReference type="EnsemblPlants" id="ORUFI12G17990.1"/>
    </source>
</evidence>
<reference evidence="1" key="2">
    <citation type="submission" date="2015-06" db="UniProtKB">
        <authorList>
            <consortium name="EnsemblPlants"/>
        </authorList>
    </citation>
    <scope>IDENTIFICATION</scope>
</reference>
<protein>
    <submittedName>
        <fullName evidence="1">Uncharacterized protein</fullName>
    </submittedName>
</protein>